<reference evidence="1" key="1">
    <citation type="submission" date="2023-05" db="EMBL/GenBank/DDBJ databases">
        <authorList>
            <consortium name="ELIXIR-Norway"/>
        </authorList>
    </citation>
    <scope>NUCLEOTIDE SEQUENCE</scope>
</reference>
<sequence>MKGAAAPDGEQMAASACGELLTNTVFAHSHCCLAPGPTARAQLSQAAPALRGLVWEALSEAATRALCACSAPRAPRRGGAVKEGACLPPLRGGRSPAA</sequence>
<gene>
    <name evidence="1" type="ORF">MRATA1EN22A_LOCUS2900</name>
</gene>
<evidence type="ECO:0000313" key="1">
    <source>
        <dbReference type="EMBL" id="CAM9466343.1"/>
    </source>
</evidence>
<dbReference type="Proteomes" id="UP001162501">
    <property type="component" value="Chromosome 11"/>
</dbReference>
<evidence type="ECO:0000313" key="2">
    <source>
        <dbReference type="Proteomes" id="UP001162501"/>
    </source>
</evidence>
<dbReference type="EMBL" id="OX596095">
    <property type="protein sequence ID" value="CAM9466343.1"/>
    <property type="molecule type" value="Genomic_DNA"/>
</dbReference>
<name>A0AC59Y7W6_RANTA</name>
<reference evidence="1" key="2">
    <citation type="submission" date="2025-03" db="EMBL/GenBank/DDBJ databases">
        <authorList>
            <consortium name="ELIXIR-Norway"/>
            <consortium name="Elixir Norway"/>
        </authorList>
    </citation>
    <scope>NUCLEOTIDE SEQUENCE</scope>
</reference>
<protein>
    <submittedName>
        <fullName evidence="1">Uncharacterized protein</fullName>
    </submittedName>
</protein>
<proteinExistence type="predicted"/>
<organism evidence="1 2">
    <name type="scientific">Rangifer tarandus platyrhynchus</name>
    <name type="common">Svalbard reindeer</name>
    <dbReference type="NCBI Taxonomy" id="3082113"/>
    <lineage>
        <taxon>Eukaryota</taxon>
        <taxon>Metazoa</taxon>
        <taxon>Chordata</taxon>
        <taxon>Craniata</taxon>
        <taxon>Vertebrata</taxon>
        <taxon>Euteleostomi</taxon>
        <taxon>Mammalia</taxon>
        <taxon>Eutheria</taxon>
        <taxon>Laurasiatheria</taxon>
        <taxon>Artiodactyla</taxon>
        <taxon>Ruminantia</taxon>
        <taxon>Pecora</taxon>
        <taxon>Cervidae</taxon>
        <taxon>Odocoileinae</taxon>
        <taxon>Rangifer</taxon>
    </lineage>
</organism>
<accession>A0AC59Y7W6</accession>